<evidence type="ECO:0000313" key="2">
    <source>
        <dbReference type="Proteomes" id="UP000265618"/>
    </source>
</evidence>
<comment type="caution">
    <text evidence="1">The sequence shown here is derived from an EMBL/GenBank/DDBJ whole genome shotgun (WGS) entry which is preliminary data.</text>
</comment>
<protein>
    <submittedName>
        <fullName evidence="1">Uncharacterized protein</fullName>
    </submittedName>
</protein>
<dbReference type="EMBL" id="BDIP01002165">
    <property type="protein sequence ID" value="GIQ85839.1"/>
    <property type="molecule type" value="Genomic_DNA"/>
</dbReference>
<accession>A0A9K3CYS0</accession>
<organism evidence="1 2">
    <name type="scientific">Kipferlia bialata</name>
    <dbReference type="NCBI Taxonomy" id="797122"/>
    <lineage>
        <taxon>Eukaryota</taxon>
        <taxon>Metamonada</taxon>
        <taxon>Carpediemonas-like organisms</taxon>
        <taxon>Kipferlia</taxon>
    </lineage>
</organism>
<reference evidence="1 2" key="1">
    <citation type="journal article" date="2018" name="PLoS ONE">
        <title>The draft genome of Kipferlia bialata reveals reductive genome evolution in fornicate parasites.</title>
        <authorList>
            <person name="Tanifuji G."/>
            <person name="Takabayashi S."/>
            <person name="Kume K."/>
            <person name="Takagi M."/>
            <person name="Nakayama T."/>
            <person name="Kamikawa R."/>
            <person name="Inagaki Y."/>
            <person name="Hashimoto T."/>
        </authorList>
    </citation>
    <scope>NUCLEOTIDE SEQUENCE [LARGE SCALE GENOMIC DNA]</scope>
    <source>
        <strain evidence="1">NY0173</strain>
    </source>
</reference>
<name>A0A9K3CYS0_9EUKA</name>
<gene>
    <name evidence="1" type="ORF">KIPB_007576</name>
</gene>
<evidence type="ECO:0000313" key="1">
    <source>
        <dbReference type="EMBL" id="GIQ85839.1"/>
    </source>
</evidence>
<dbReference type="AlphaFoldDB" id="A0A9K3CYS0"/>
<keyword evidence="2" id="KW-1185">Reference proteome</keyword>
<sequence length="95" mass="10804">MLICQLYHRSREEALADSMLYHRTREEALADSAKKHALAASIHTCSTEGRRAKASLYLLRNEFAASRREGMPPKADDAQHPTRYLSLSLYTFLPP</sequence>
<proteinExistence type="predicted"/>
<dbReference type="Proteomes" id="UP000265618">
    <property type="component" value="Unassembled WGS sequence"/>
</dbReference>